<feature type="region of interest" description="Disordered" evidence="1">
    <location>
        <begin position="175"/>
        <end position="241"/>
    </location>
</feature>
<feature type="compositionally biased region" description="Acidic residues" evidence="1">
    <location>
        <begin position="217"/>
        <end position="226"/>
    </location>
</feature>
<gene>
    <name evidence="2" type="ORF">AURANDRAFT_68194</name>
</gene>
<organism evidence="3">
    <name type="scientific">Aureococcus anophagefferens</name>
    <name type="common">Harmful bloom alga</name>
    <dbReference type="NCBI Taxonomy" id="44056"/>
    <lineage>
        <taxon>Eukaryota</taxon>
        <taxon>Sar</taxon>
        <taxon>Stramenopiles</taxon>
        <taxon>Ochrophyta</taxon>
        <taxon>Pelagophyceae</taxon>
        <taxon>Pelagomonadales</taxon>
        <taxon>Pelagomonadaceae</taxon>
        <taxon>Aureococcus</taxon>
    </lineage>
</organism>
<dbReference type="KEGG" id="aaf:AURANDRAFT_68194"/>
<sequence>MRLSAPALDGTAAGRSSLPRLCNDTSLENLHRGTRNVSSRYAKILALVVSLDAEGVDAVVESGLLYRLGRVRQVYADMDAAIVSKYATLPLPYYHHASTVPTLVMARADPEKWTAFDSPGTVGTTGYPPLDHAKNLPLVDYYQARQPAGDARDATPVALCSFVFKSAAGGGEQFTPAPAPAAAPAATPAPAPAPALEEDSASTAPVSRAPSPSPQYADDDDDDDVLAFDPGLGRGDKAKAKEDVDEFGVPVAAPAAARERGGRMAVWYYATLPLPYYHHASTVPTLVRLSFPFPLLYNQLLSYDCATVR</sequence>
<dbReference type="GeneID" id="20226661"/>
<dbReference type="Proteomes" id="UP000002729">
    <property type="component" value="Unassembled WGS sequence"/>
</dbReference>
<protein>
    <submittedName>
        <fullName evidence="2">Uncharacterized protein</fullName>
    </submittedName>
</protein>
<dbReference type="AlphaFoldDB" id="F0YNT4"/>
<feature type="compositionally biased region" description="Pro residues" evidence="1">
    <location>
        <begin position="177"/>
        <end position="193"/>
    </location>
</feature>
<evidence type="ECO:0000256" key="1">
    <source>
        <dbReference type="SAM" id="MobiDB-lite"/>
    </source>
</evidence>
<dbReference type="RefSeq" id="XP_009042076.1">
    <property type="nucleotide sequence ID" value="XM_009043828.1"/>
</dbReference>
<reference evidence="2 3" key="1">
    <citation type="journal article" date="2011" name="Proc. Natl. Acad. Sci. U.S.A.">
        <title>Niche of harmful alga Aureococcus anophagefferens revealed through ecogenomics.</title>
        <authorList>
            <person name="Gobler C.J."/>
            <person name="Berry D.L."/>
            <person name="Dyhrman S.T."/>
            <person name="Wilhelm S.W."/>
            <person name="Salamov A."/>
            <person name="Lobanov A.V."/>
            <person name="Zhang Y."/>
            <person name="Collier J.L."/>
            <person name="Wurch L.L."/>
            <person name="Kustka A.B."/>
            <person name="Dill B.D."/>
            <person name="Shah M."/>
            <person name="VerBerkmoes N.C."/>
            <person name="Kuo A."/>
            <person name="Terry A."/>
            <person name="Pangilinan J."/>
            <person name="Lindquist E.A."/>
            <person name="Lucas S."/>
            <person name="Paulsen I.T."/>
            <person name="Hattenrath-Lehmann T.K."/>
            <person name="Talmage S.C."/>
            <person name="Walker E.A."/>
            <person name="Koch F."/>
            <person name="Burson A.M."/>
            <person name="Marcoval M.A."/>
            <person name="Tang Y.Z."/>
            <person name="Lecleir G.R."/>
            <person name="Coyne K.J."/>
            <person name="Berg G.M."/>
            <person name="Bertrand E.M."/>
            <person name="Saito M.A."/>
            <person name="Gladyshev V.N."/>
            <person name="Grigoriev I.V."/>
        </authorList>
    </citation>
    <scope>NUCLEOTIDE SEQUENCE [LARGE SCALE GENOMIC DNA]</scope>
    <source>
        <strain evidence="3">CCMP 1984</strain>
    </source>
</reference>
<proteinExistence type="predicted"/>
<keyword evidence="3" id="KW-1185">Reference proteome</keyword>
<dbReference type="EMBL" id="GL833182">
    <property type="protein sequence ID" value="EGB03223.1"/>
    <property type="molecule type" value="Genomic_DNA"/>
</dbReference>
<evidence type="ECO:0000313" key="2">
    <source>
        <dbReference type="EMBL" id="EGB03223.1"/>
    </source>
</evidence>
<accession>F0YNT4</accession>
<name>F0YNT4_AURAN</name>
<evidence type="ECO:0000313" key="3">
    <source>
        <dbReference type="Proteomes" id="UP000002729"/>
    </source>
</evidence>
<dbReference type="InParanoid" id="F0YNT4"/>